<dbReference type="Proteomes" id="UP001218218">
    <property type="component" value="Unassembled WGS sequence"/>
</dbReference>
<evidence type="ECO:0000313" key="2">
    <source>
        <dbReference type="EMBL" id="KAJ7302755.1"/>
    </source>
</evidence>
<proteinExistence type="predicted"/>
<gene>
    <name evidence="2" type="ORF">DFH08DRAFT_826351</name>
</gene>
<keyword evidence="3" id="KW-1185">Reference proteome</keyword>
<evidence type="ECO:0000256" key="1">
    <source>
        <dbReference type="SAM" id="MobiDB-lite"/>
    </source>
</evidence>
<feature type="region of interest" description="Disordered" evidence="1">
    <location>
        <begin position="1"/>
        <end position="34"/>
    </location>
</feature>
<feature type="compositionally biased region" description="Low complexity" evidence="1">
    <location>
        <begin position="158"/>
        <end position="172"/>
    </location>
</feature>
<dbReference type="EMBL" id="JARIHO010000112">
    <property type="protein sequence ID" value="KAJ7302755.1"/>
    <property type="molecule type" value="Genomic_DNA"/>
</dbReference>
<feature type="compositionally biased region" description="Polar residues" evidence="1">
    <location>
        <begin position="79"/>
        <end position="90"/>
    </location>
</feature>
<dbReference type="AlphaFoldDB" id="A0AAD7E8F1"/>
<comment type="caution">
    <text evidence="2">The sequence shown here is derived from an EMBL/GenBank/DDBJ whole genome shotgun (WGS) entry which is preliminary data.</text>
</comment>
<reference evidence="2" key="1">
    <citation type="submission" date="2023-03" db="EMBL/GenBank/DDBJ databases">
        <title>Massive genome expansion in bonnet fungi (Mycena s.s.) driven by repeated elements and novel gene families across ecological guilds.</title>
        <authorList>
            <consortium name="Lawrence Berkeley National Laboratory"/>
            <person name="Harder C.B."/>
            <person name="Miyauchi S."/>
            <person name="Viragh M."/>
            <person name="Kuo A."/>
            <person name="Thoen E."/>
            <person name="Andreopoulos B."/>
            <person name="Lu D."/>
            <person name="Skrede I."/>
            <person name="Drula E."/>
            <person name="Henrissat B."/>
            <person name="Morin E."/>
            <person name="Kohler A."/>
            <person name="Barry K."/>
            <person name="LaButti K."/>
            <person name="Morin E."/>
            <person name="Salamov A."/>
            <person name="Lipzen A."/>
            <person name="Mereny Z."/>
            <person name="Hegedus B."/>
            <person name="Baldrian P."/>
            <person name="Stursova M."/>
            <person name="Weitz H."/>
            <person name="Taylor A."/>
            <person name="Grigoriev I.V."/>
            <person name="Nagy L.G."/>
            <person name="Martin F."/>
            <person name="Kauserud H."/>
        </authorList>
    </citation>
    <scope>NUCLEOTIDE SEQUENCE</scope>
    <source>
        <strain evidence="2">CBHHK002</strain>
    </source>
</reference>
<name>A0AAD7E8F1_9AGAR</name>
<sequence>MPLKLPSPTNSNAATALLDAGPPHSHPKHHKDQASLLTRDDLQRHGPLDPRHHQPHAMLRALRFRGMTCQHSNRRRRTSISGHPRSTTVAASPPLLNGGAPVDKLEDERTQYVHIDDDIVPHATTQHKLHVYTTQWCKRTDPLCLRRPSPPHPTSLQPYFPSSSTSAPASTAYSVPPPTYALHAAAPAPLHALLTKYPSTIAPSTVYLLATRILQVNLSFPTGSKLTGAGHPSKITYAGSVSRPNSLEPGILESSLVPETLPTTQVRSIMFNPYVQARSPCSKHRSHCFSSSKTLWQGNVNIRAFAQSGSQPLLQKRNTGPL</sequence>
<evidence type="ECO:0000313" key="3">
    <source>
        <dbReference type="Proteomes" id="UP001218218"/>
    </source>
</evidence>
<protein>
    <submittedName>
        <fullName evidence="2">Uncharacterized protein</fullName>
    </submittedName>
</protein>
<feature type="region of interest" description="Disordered" evidence="1">
    <location>
        <begin position="148"/>
        <end position="172"/>
    </location>
</feature>
<organism evidence="2 3">
    <name type="scientific">Mycena albidolilacea</name>
    <dbReference type="NCBI Taxonomy" id="1033008"/>
    <lineage>
        <taxon>Eukaryota</taxon>
        <taxon>Fungi</taxon>
        <taxon>Dikarya</taxon>
        <taxon>Basidiomycota</taxon>
        <taxon>Agaricomycotina</taxon>
        <taxon>Agaricomycetes</taxon>
        <taxon>Agaricomycetidae</taxon>
        <taxon>Agaricales</taxon>
        <taxon>Marasmiineae</taxon>
        <taxon>Mycenaceae</taxon>
        <taxon>Mycena</taxon>
    </lineage>
</organism>
<accession>A0AAD7E8F1</accession>
<feature type="region of interest" description="Disordered" evidence="1">
    <location>
        <begin position="66"/>
        <end position="98"/>
    </location>
</feature>